<reference evidence="1" key="1">
    <citation type="submission" date="2014-09" db="EMBL/GenBank/DDBJ databases">
        <authorList>
            <person name="Magalhaes I.L.F."/>
            <person name="Oliveira U."/>
            <person name="Santos F.R."/>
            <person name="Vidigal T.H.D.A."/>
            <person name="Brescovit A.D."/>
            <person name="Santos A.J."/>
        </authorList>
    </citation>
    <scope>NUCLEOTIDE SEQUENCE</scope>
    <source>
        <tissue evidence="1">Shoot tissue taken approximately 20 cm above the soil surface</tissue>
    </source>
</reference>
<evidence type="ECO:0000313" key="1">
    <source>
        <dbReference type="EMBL" id="JAE07101.1"/>
    </source>
</evidence>
<accession>A0A0A9FAH4</accession>
<organism evidence="1">
    <name type="scientific">Arundo donax</name>
    <name type="common">Giant reed</name>
    <name type="synonym">Donax arundinaceus</name>
    <dbReference type="NCBI Taxonomy" id="35708"/>
    <lineage>
        <taxon>Eukaryota</taxon>
        <taxon>Viridiplantae</taxon>
        <taxon>Streptophyta</taxon>
        <taxon>Embryophyta</taxon>
        <taxon>Tracheophyta</taxon>
        <taxon>Spermatophyta</taxon>
        <taxon>Magnoliopsida</taxon>
        <taxon>Liliopsida</taxon>
        <taxon>Poales</taxon>
        <taxon>Poaceae</taxon>
        <taxon>PACMAD clade</taxon>
        <taxon>Arundinoideae</taxon>
        <taxon>Arundineae</taxon>
        <taxon>Arundo</taxon>
    </lineage>
</organism>
<protein>
    <submittedName>
        <fullName evidence="1">Uncharacterized protein</fullName>
    </submittedName>
</protein>
<dbReference type="AlphaFoldDB" id="A0A0A9FAH4"/>
<proteinExistence type="predicted"/>
<name>A0A0A9FAH4_ARUDO</name>
<reference evidence="1" key="2">
    <citation type="journal article" date="2015" name="Data Brief">
        <title>Shoot transcriptome of the giant reed, Arundo donax.</title>
        <authorList>
            <person name="Barrero R.A."/>
            <person name="Guerrero F.D."/>
            <person name="Moolhuijzen P."/>
            <person name="Goolsby J.A."/>
            <person name="Tidwell J."/>
            <person name="Bellgard S.E."/>
            <person name="Bellgard M.I."/>
        </authorList>
    </citation>
    <scope>NUCLEOTIDE SEQUENCE</scope>
    <source>
        <tissue evidence="1">Shoot tissue taken approximately 20 cm above the soil surface</tissue>
    </source>
</reference>
<dbReference type="EMBL" id="GBRH01190795">
    <property type="protein sequence ID" value="JAE07101.1"/>
    <property type="molecule type" value="Transcribed_RNA"/>
</dbReference>
<sequence length="58" mass="6347">MFSAVIELFYERSSSLPSNIHEDRLVLVALKLTGISSRSDLLGLGLNFSETNSCVKGM</sequence>